<evidence type="ECO:0000256" key="1">
    <source>
        <dbReference type="SAM" id="MobiDB-lite"/>
    </source>
</evidence>
<accession>Q3JEY5</accession>
<evidence type="ECO:0000313" key="3">
    <source>
        <dbReference type="EMBL" id="ABA56611.1"/>
    </source>
</evidence>
<feature type="compositionally biased region" description="Basic and acidic residues" evidence="1">
    <location>
        <begin position="115"/>
        <end position="126"/>
    </location>
</feature>
<organism evidence="3 4">
    <name type="scientific">Nitrosococcus oceani (strain ATCC 19707 / BCRC 17464 / JCM 30415 / NCIMB 11848 / C-107)</name>
    <dbReference type="NCBI Taxonomy" id="323261"/>
    <lineage>
        <taxon>Bacteria</taxon>
        <taxon>Pseudomonadati</taxon>
        <taxon>Pseudomonadota</taxon>
        <taxon>Gammaproteobacteria</taxon>
        <taxon>Chromatiales</taxon>
        <taxon>Chromatiaceae</taxon>
        <taxon>Nitrosococcus</taxon>
    </lineage>
</organism>
<dbReference type="InParanoid" id="Q3JEY5"/>
<feature type="domain" description="Transposase Synechocystis PCC 6803" evidence="2">
    <location>
        <begin position="1"/>
        <end position="105"/>
    </location>
</feature>
<dbReference type="Pfam" id="PF01710">
    <property type="entry name" value="HTH_Tnp_IS630"/>
    <property type="match status" value="1"/>
</dbReference>
<sequence length="126" mass="14198">MTYSSDFHYKVLSVRKKEGVTIAEAVSGFCVGVASVTRWLKGPEPKPSRNKPATKIDMDVMAGDMFGTIRMRINTSERSRFGVRVQGINYALHRLGVSYKKKLDAPKGMRRRTARLPDSHHMAQTE</sequence>
<dbReference type="EMBL" id="CP000127">
    <property type="protein sequence ID" value="ABA56611.1"/>
    <property type="molecule type" value="Genomic_DNA"/>
</dbReference>
<dbReference type="HOGENOM" id="CLU_056788_5_1_6"/>
<dbReference type="AlphaFoldDB" id="Q3JEY5"/>
<dbReference type="STRING" id="323261.Noc_0073"/>
<evidence type="ECO:0000259" key="2">
    <source>
        <dbReference type="Pfam" id="PF01710"/>
    </source>
</evidence>
<evidence type="ECO:0000313" key="4">
    <source>
        <dbReference type="Proteomes" id="UP000006838"/>
    </source>
</evidence>
<dbReference type="KEGG" id="noc:Noc_0073"/>
<feature type="region of interest" description="Disordered" evidence="1">
    <location>
        <begin position="103"/>
        <end position="126"/>
    </location>
</feature>
<reference evidence="4" key="1">
    <citation type="journal article" date="2006" name="Appl. Environ. Microbiol.">
        <title>Complete genome sequence of the marine, chemolithoautotrophic, ammonia-oxidizing bacterium Nitrosococcus oceani ATCC 19707.</title>
        <authorList>
            <person name="Klotz M.G."/>
            <person name="Arp D.J."/>
            <person name="Chain P.S.G."/>
            <person name="El-Sheikh A.F."/>
            <person name="Hauser L.J."/>
            <person name="Hommes N.G."/>
            <person name="Larimer F.W."/>
            <person name="Malfatti S.A."/>
            <person name="Norton J.M."/>
            <person name="Poret-Peterson A.T."/>
            <person name="Vergez L.M."/>
            <person name="Ward B.B."/>
        </authorList>
    </citation>
    <scope>NUCLEOTIDE SEQUENCE [LARGE SCALE GENOMIC DNA]</scope>
    <source>
        <strain evidence="4">ATCC 19707 / BCRC 17464 / NCIMB 11848 / C-107</strain>
    </source>
</reference>
<name>Q3JEY5_NITOC</name>
<proteinExistence type="predicted"/>
<dbReference type="eggNOG" id="COG3415">
    <property type="taxonomic scope" value="Bacteria"/>
</dbReference>
<keyword evidence="4" id="KW-1185">Reference proteome</keyword>
<gene>
    <name evidence="3" type="ordered locus">Noc_0073</name>
</gene>
<dbReference type="Proteomes" id="UP000006838">
    <property type="component" value="Chromosome"/>
</dbReference>
<dbReference type="RefSeq" id="WP_011330221.1">
    <property type="nucleotide sequence ID" value="NC_007484.1"/>
</dbReference>
<dbReference type="InterPro" id="IPR002622">
    <property type="entry name" value="Transposase_14"/>
</dbReference>
<protein>
    <submittedName>
        <fullName evidence="3">Transposase</fullName>
    </submittedName>
</protein>